<feature type="compositionally biased region" description="Basic and acidic residues" evidence="4">
    <location>
        <begin position="377"/>
        <end position="388"/>
    </location>
</feature>
<evidence type="ECO:0000256" key="3">
    <source>
        <dbReference type="ARBA" id="ARBA00022833"/>
    </source>
</evidence>
<dbReference type="Proteomes" id="UP000694398">
    <property type="component" value="Unassembled WGS sequence"/>
</dbReference>
<dbReference type="InterPro" id="IPR051745">
    <property type="entry name" value="Intracell_Transport_Effector"/>
</dbReference>
<dbReference type="CDD" id="cd15752">
    <property type="entry name" value="FYVE_SlaC2-a"/>
    <property type="match status" value="1"/>
</dbReference>
<dbReference type="InterPro" id="IPR011011">
    <property type="entry name" value="Znf_FYVE_PHD"/>
</dbReference>
<dbReference type="FunFam" id="3.30.40.10:FF:000018">
    <property type="entry name" value="Synaptotagmin-like 5, isoform CRA_a"/>
    <property type="match status" value="1"/>
</dbReference>
<dbReference type="GO" id="GO:0030674">
    <property type="term" value="F:protein-macromolecule adaptor activity"/>
    <property type="evidence" value="ECO:0007669"/>
    <property type="project" value="Ensembl"/>
</dbReference>
<dbReference type="GO" id="GO:0008270">
    <property type="term" value="F:zinc ion binding"/>
    <property type="evidence" value="ECO:0007669"/>
    <property type="project" value="UniProtKB-KW"/>
</dbReference>
<feature type="domain" description="RabBD" evidence="5">
    <location>
        <begin position="4"/>
        <end position="124"/>
    </location>
</feature>
<proteinExistence type="predicted"/>
<dbReference type="GO" id="GO:0017022">
    <property type="term" value="F:myosin binding"/>
    <property type="evidence" value="ECO:0007669"/>
    <property type="project" value="Ensembl"/>
</dbReference>
<organism evidence="6 7">
    <name type="scientific">Chinchilla lanigera</name>
    <name type="common">Long-tailed chinchilla</name>
    <name type="synonym">Chinchilla villidera</name>
    <dbReference type="NCBI Taxonomy" id="34839"/>
    <lineage>
        <taxon>Eukaryota</taxon>
        <taxon>Metazoa</taxon>
        <taxon>Chordata</taxon>
        <taxon>Craniata</taxon>
        <taxon>Vertebrata</taxon>
        <taxon>Euteleostomi</taxon>
        <taxon>Mammalia</taxon>
        <taxon>Eutheria</taxon>
        <taxon>Euarchontoglires</taxon>
        <taxon>Glires</taxon>
        <taxon>Rodentia</taxon>
        <taxon>Hystricomorpha</taxon>
        <taxon>Chinchillidae</taxon>
        <taxon>Chinchilla</taxon>
    </lineage>
</organism>
<dbReference type="GO" id="GO:0030425">
    <property type="term" value="C:dendrite"/>
    <property type="evidence" value="ECO:0007669"/>
    <property type="project" value="Ensembl"/>
</dbReference>
<feature type="region of interest" description="Disordered" evidence="4">
    <location>
        <begin position="477"/>
        <end position="559"/>
    </location>
</feature>
<evidence type="ECO:0000256" key="4">
    <source>
        <dbReference type="SAM" id="MobiDB-lite"/>
    </source>
</evidence>
<feature type="compositionally biased region" description="Polar residues" evidence="4">
    <location>
        <begin position="395"/>
        <end position="405"/>
    </location>
</feature>
<dbReference type="Pfam" id="PF02318">
    <property type="entry name" value="FYVE_2"/>
    <property type="match status" value="1"/>
</dbReference>
<gene>
    <name evidence="6" type="primary">MLPH</name>
</gene>
<dbReference type="CTD" id="79083"/>
<evidence type="ECO:0000313" key="7">
    <source>
        <dbReference type="Proteomes" id="UP000694398"/>
    </source>
</evidence>
<evidence type="ECO:0000259" key="5">
    <source>
        <dbReference type="PROSITE" id="PS50916"/>
    </source>
</evidence>
<dbReference type="Gene3D" id="3.30.40.10">
    <property type="entry name" value="Zinc/RING finger domain, C3HC4 (zinc finger)"/>
    <property type="match status" value="1"/>
</dbReference>
<dbReference type="GO" id="GO:0030864">
    <property type="term" value="C:cortical actin cytoskeleton"/>
    <property type="evidence" value="ECO:0007669"/>
    <property type="project" value="TreeGrafter"/>
</dbReference>
<dbReference type="PANTHER" id="PTHR14555">
    <property type="entry name" value="MYELIN-ASSOCIATED OLIGODENDROCYTIC BASIC PROTEIN MOBP -RELATED"/>
    <property type="match status" value="1"/>
</dbReference>
<name>A0A8C2UVR9_CHILA</name>
<evidence type="ECO:0000256" key="2">
    <source>
        <dbReference type="ARBA" id="ARBA00022771"/>
    </source>
</evidence>
<dbReference type="InterPro" id="IPR037442">
    <property type="entry name" value="Melanophilin_FYVE-rel_dom"/>
</dbReference>
<dbReference type="OMA" id="EAQGWLC"/>
<dbReference type="InterPro" id="IPR041282">
    <property type="entry name" value="FYVE_2"/>
</dbReference>
<dbReference type="PANTHER" id="PTHR14555:SF1">
    <property type="entry name" value="MELANOPHILIN"/>
    <property type="match status" value="1"/>
</dbReference>
<accession>A0A8C2UVR9</accession>
<dbReference type="GO" id="GO:0006886">
    <property type="term" value="P:intracellular protein transport"/>
    <property type="evidence" value="ECO:0007669"/>
    <property type="project" value="InterPro"/>
</dbReference>
<keyword evidence="3" id="KW-0862">Zinc</keyword>
<dbReference type="SUPFAM" id="SSF57903">
    <property type="entry name" value="FYVE/PHD zinc finger"/>
    <property type="match status" value="1"/>
</dbReference>
<feature type="compositionally biased region" description="Basic and acidic residues" evidence="4">
    <location>
        <begin position="345"/>
        <end position="361"/>
    </location>
</feature>
<dbReference type="GeneID" id="102008571"/>
<dbReference type="AlphaFoldDB" id="A0A8C2UVR9"/>
<dbReference type="GO" id="GO:0031267">
    <property type="term" value="F:small GTPase binding"/>
    <property type="evidence" value="ECO:0007669"/>
    <property type="project" value="Ensembl"/>
</dbReference>
<reference evidence="6" key="2">
    <citation type="submission" date="2025-09" db="UniProtKB">
        <authorList>
            <consortium name="Ensembl"/>
        </authorList>
    </citation>
    <scope>IDENTIFICATION</scope>
</reference>
<protein>
    <submittedName>
        <fullName evidence="6">Melanophilin</fullName>
    </submittedName>
</protein>
<sequence>MENSLDLSKLTDEEAQHVWQVVQRDFALRTREEERLAQLKGKIRKESSKRELLSNTAHLNETHCARCLQPYRVLVNSKRQCLDCGLFACKNCSHAHPEARGWRCDPCHLARVVKIGSLEWYYEHVRARFKRFGSAKVVQSLCGRLQGGGGPELSPGEKSGDSEQTDEDGQPDTGPQAQPLGNKKRRLLSFRDLDFAEDSDNSEEPCGRALCLSSVARATDSLQSLPGDLCSTDAACREPEALQEEDAGGYRRQPRPSEQPDSLSPSGQDAPAELSLPADANTTALRTAAVPGTNATGRGQPPAQYLADVDTSDEDSIPGPRATSQHAKQRGRAALKSQSPANAEAHMEADLEEESLRRQLKELTSALSDQGTSSEEEVAKDGAARETAEASTATGLTDTQDSSPWTHRASVHTSRPTDEVLSELEDRVAAAASEVQQVESEVSDIESRIAALRAAGLTVKRSARPQRKSNLPIFLPRVTGTLGKSPEDQNADPAEAGKVAAEPYLLRRKYSPKTPGKDEESFEGKSLYRGSLTQRSPSGRRGMARHIFAKPVVAQQQQS</sequence>
<dbReference type="RefSeq" id="XP_005411285.1">
    <property type="nucleotide sequence ID" value="XM_005411228.2"/>
</dbReference>
<dbReference type="GeneTree" id="ENSGT00950000183138"/>
<dbReference type="Ensembl" id="ENSCLAT00000003941.1">
    <property type="protein sequence ID" value="ENSCLAP00000003865.1"/>
    <property type="gene ID" value="ENSCLAG00000002750.1"/>
</dbReference>
<keyword evidence="7" id="KW-1185">Reference proteome</keyword>
<dbReference type="InterPro" id="IPR010911">
    <property type="entry name" value="Rab_BD"/>
</dbReference>
<dbReference type="GO" id="GO:0003779">
    <property type="term" value="F:actin binding"/>
    <property type="evidence" value="ECO:0007669"/>
    <property type="project" value="TreeGrafter"/>
</dbReference>
<dbReference type="InterPro" id="IPR006788">
    <property type="entry name" value="Myrip/Melanophilin"/>
</dbReference>
<keyword evidence="2" id="KW-0863">Zinc-finger</keyword>
<dbReference type="RefSeq" id="XP_005411286.1">
    <property type="nucleotide sequence ID" value="XM_005411229.2"/>
</dbReference>
<dbReference type="OrthoDB" id="10072397at2759"/>
<reference evidence="6" key="1">
    <citation type="submission" date="2025-08" db="UniProtKB">
        <authorList>
            <consortium name="Ensembl"/>
        </authorList>
    </citation>
    <scope>IDENTIFICATION</scope>
</reference>
<evidence type="ECO:0000313" key="6">
    <source>
        <dbReference type="Ensembl" id="ENSCLAP00000003865.1"/>
    </source>
</evidence>
<dbReference type="PROSITE" id="PS50916">
    <property type="entry name" value="RABBD"/>
    <property type="match status" value="1"/>
</dbReference>
<feature type="region of interest" description="Disordered" evidence="4">
    <location>
        <begin position="242"/>
        <end position="425"/>
    </location>
</feature>
<dbReference type="Pfam" id="PF04698">
    <property type="entry name" value="Rab_eff_C"/>
    <property type="match status" value="1"/>
</dbReference>
<dbReference type="InterPro" id="IPR013083">
    <property type="entry name" value="Znf_RING/FYVE/PHD"/>
</dbReference>
<dbReference type="GO" id="GO:0048471">
    <property type="term" value="C:perinuclear region of cytoplasm"/>
    <property type="evidence" value="ECO:0007669"/>
    <property type="project" value="Ensembl"/>
</dbReference>
<evidence type="ECO:0000256" key="1">
    <source>
        <dbReference type="ARBA" id="ARBA00022723"/>
    </source>
</evidence>
<feature type="region of interest" description="Disordered" evidence="4">
    <location>
        <begin position="146"/>
        <end position="184"/>
    </location>
</feature>
<keyword evidence="1" id="KW-0479">Metal-binding</keyword>